<keyword evidence="1" id="KW-0812">Transmembrane</keyword>
<keyword evidence="1" id="KW-0472">Membrane</keyword>
<feature type="transmembrane region" description="Helical" evidence="1">
    <location>
        <begin position="97"/>
        <end position="114"/>
    </location>
</feature>
<proteinExistence type="predicted"/>
<dbReference type="RefSeq" id="WP_161142704.1">
    <property type="nucleotide sequence ID" value="NZ_SPKJ01000161.1"/>
</dbReference>
<reference evidence="2" key="1">
    <citation type="submission" date="2019-03" db="EMBL/GenBank/DDBJ databases">
        <title>Afifella sp. nov., isolated from activated sludge.</title>
        <authorList>
            <person name="Li Q."/>
            <person name="Liu Y."/>
        </authorList>
    </citation>
    <scope>NUCLEOTIDE SEQUENCE</scope>
    <source>
        <strain evidence="2">L72</strain>
    </source>
</reference>
<gene>
    <name evidence="2" type="ORF">E4O86_22005</name>
</gene>
<dbReference type="EMBL" id="SPKJ01000161">
    <property type="protein sequence ID" value="MYZ50382.1"/>
    <property type="molecule type" value="Genomic_DNA"/>
</dbReference>
<name>A0A964TAP5_9HYPH</name>
<accession>A0A964TAP5</accession>
<evidence type="ECO:0000256" key="1">
    <source>
        <dbReference type="SAM" id="Phobius"/>
    </source>
</evidence>
<feature type="transmembrane region" description="Helical" evidence="1">
    <location>
        <begin position="70"/>
        <end position="91"/>
    </location>
</feature>
<protein>
    <submittedName>
        <fullName evidence="2">Uncharacterized protein</fullName>
    </submittedName>
</protein>
<evidence type="ECO:0000313" key="3">
    <source>
        <dbReference type="Proteomes" id="UP000773614"/>
    </source>
</evidence>
<comment type="caution">
    <text evidence="2">The sequence shown here is derived from an EMBL/GenBank/DDBJ whole genome shotgun (WGS) entry which is preliminary data.</text>
</comment>
<dbReference type="Proteomes" id="UP000773614">
    <property type="component" value="Unassembled WGS sequence"/>
</dbReference>
<keyword evidence="3" id="KW-1185">Reference proteome</keyword>
<feature type="transmembrane region" description="Helical" evidence="1">
    <location>
        <begin position="12"/>
        <end position="32"/>
    </location>
</feature>
<evidence type="ECO:0000313" key="2">
    <source>
        <dbReference type="EMBL" id="MYZ50382.1"/>
    </source>
</evidence>
<sequence>MAEAHRRPLSPGAWILLVAALAGLVTAAINAFSSGNGIAFTGGAYLVLVSTALLLLAALVIAFARHAPRFVRGLLLVLALLDIFGTAAAAYFLESRFLIAFMALGLVGWLVHLVHDPARHAGAGAMAEAAR</sequence>
<feature type="transmembrane region" description="Helical" evidence="1">
    <location>
        <begin position="38"/>
        <end position="63"/>
    </location>
</feature>
<organism evidence="2 3">
    <name type="scientific">Propylenella binzhouense</name>
    <dbReference type="NCBI Taxonomy" id="2555902"/>
    <lineage>
        <taxon>Bacteria</taxon>
        <taxon>Pseudomonadati</taxon>
        <taxon>Pseudomonadota</taxon>
        <taxon>Alphaproteobacteria</taxon>
        <taxon>Hyphomicrobiales</taxon>
        <taxon>Propylenellaceae</taxon>
        <taxon>Propylenella</taxon>
    </lineage>
</organism>
<keyword evidence="1" id="KW-1133">Transmembrane helix</keyword>
<dbReference type="AlphaFoldDB" id="A0A964TAP5"/>